<comment type="subcellular location">
    <subcellularLocation>
        <location evidence="1">Cell inner membrane</location>
        <topology evidence="1">Single-pass membrane protein</topology>
    </subcellularLocation>
</comment>
<evidence type="ECO:0000256" key="5">
    <source>
        <dbReference type="ARBA" id="ARBA00022519"/>
    </source>
</evidence>
<protein>
    <submittedName>
        <fullName evidence="11">Prepilin-type N-terminal cleavage/methylation domain-containing protein</fullName>
    </submittedName>
</protein>
<evidence type="ECO:0000256" key="8">
    <source>
        <dbReference type="ARBA" id="ARBA00023136"/>
    </source>
</evidence>
<reference evidence="12" key="1">
    <citation type="journal article" date="2019" name="Int. J. Syst. Evol. Microbiol.">
        <title>The Global Catalogue of Microorganisms (GCM) 10K type strain sequencing project: providing services to taxonomists for standard genome sequencing and annotation.</title>
        <authorList>
            <consortium name="The Broad Institute Genomics Platform"/>
            <consortium name="The Broad Institute Genome Sequencing Center for Infectious Disease"/>
            <person name="Wu L."/>
            <person name="Ma J."/>
        </authorList>
    </citation>
    <scope>NUCLEOTIDE SEQUENCE [LARGE SCALE GENOMIC DNA]</scope>
    <source>
        <strain evidence="12">CECT 8288</strain>
    </source>
</reference>
<feature type="domain" description="Type II secretion system protein GspI C-terminal" evidence="10">
    <location>
        <begin position="42"/>
        <end position="113"/>
    </location>
</feature>
<keyword evidence="12" id="KW-1185">Reference proteome</keyword>
<evidence type="ECO:0000256" key="3">
    <source>
        <dbReference type="ARBA" id="ARBA00022475"/>
    </source>
</evidence>
<evidence type="ECO:0000256" key="7">
    <source>
        <dbReference type="ARBA" id="ARBA00022989"/>
    </source>
</evidence>
<dbReference type="InterPro" id="IPR012902">
    <property type="entry name" value="N_methyl_site"/>
</dbReference>
<keyword evidence="5" id="KW-0997">Cell inner membrane</keyword>
<name>A0ABV7WQE9_9GAMM</name>
<dbReference type="Pfam" id="PF07963">
    <property type="entry name" value="N_methyl"/>
    <property type="match status" value="1"/>
</dbReference>
<dbReference type="PANTHER" id="PTHR38779:SF2">
    <property type="entry name" value="TYPE II SECRETION SYSTEM PROTEIN I-RELATED"/>
    <property type="match status" value="1"/>
</dbReference>
<dbReference type="InterPro" id="IPR010052">
    <property type="entry name" value="T2SS_protein-GspI"/>
</dbReference>
<keyword evidence="4" id="KW-0488">Methylation</keyword>
<evidence type="ECO:0000256" key="4">
    <source>
        <dbReference type="ARBA" id="ARBA00022481"/>
    </source>
</evidence>
<dbReference type="PANTHER" id="PTHR38779">
    <property type="entry name" value="TYPE II SECRETION SYSTEM PROTEIN I-RELATED"/>
    <property type="match status" value="1"/>
</dbReference>
<dbReference type="NCBIfam" id="TIGR02532">
    <property type="entry name" value="IV_pilin_GFxxxE"/>
    <property type="match status" value="1"/>
</dbReference>
<comment type="caution">
    <text evidence="11">The sequence shown here is derived from an EMBL/GenBank/DDBJ whole genome shotgun (WGS) entry which is preliminary data.</text>
</comment>
<evidence type="ECO:0000259" key="10">
    <source>
        <dbReference type="Pfam" id="PF02501"/>
    </source>
</evidence>
<keyword evidence="8 9" id="KW-0472">Membrane</keyword>
<evidence type="ECO:0000256" key="6">
    <source>
        <dbReference type="ARBA" id="ARBA00022692"/>
    </source>
</evidence>
<comment type="similarity">
    <text evidence="2">Belongs to the GSP I family.</text>
</comment>
<keyword evidence="3" id="KW-1003">Cell membrane</keyword>
<feature type="transmembrane region" description="Helical" evidence="9">
    <location>
        <begin position="7"/>
        <end position="30"/>
    </location>
</feature>
<dbReference type="Proteomes" id="UP001595710">
    <property type="component" value="Unassembled WGS sequence"/>
</dbReference>
<evidence type="ECO:0000256" key="9">
    <source>
        <dbReference type="SAM" id="Phobius"/>
    </source>
</evidence>
<dbReference type="PROSITE" id="PS00409">
    <property type="entry name" value="PROKAR_NTER_METHYL"/>
    <property type="match status" value="1"/>
</dbReference>
<evidence type="ECO:0000313" key="12">
    <source>
        <dbReference type="Proteomes" id="UP001595710"/>
    </source>
</evidence>
<keyword evidence="7 9" id="KW-1133">Transmembrane helix</keyword>
<dbReference type="Pfam" id="PF02501">
    <property type="entry name" value="T2SSI"/>
    <property type="match status" value="1"/>
</dbReference>
<evidence type="ECO:0000256" key="1">
    <source>
        <dbReference type="ARBA" id="ARBA00004377"/>
    </source>
</evidence>
<dbReference type="InterPro" id="IPR003413">
    <property type="entry name" value="T2SS_GspI_C"/>
</dbReference>
<proteinExistence type="inferred from homology"/>
<evidence type="ECO:0000256" key="2">
    <source>
        <dbReference type="ARBA" id="ARBA00008358"/>
    </source>
</evidence>
<accession>A0ABV7WQE9</accession>
<dbReference type="RefSeq" id="WP_215999676.1">
    <property type="nucleotide sequence ID" value="NZ_JAUFQI010000001.1"/>
</dbReference>
<dbReference type="EMBL" id="JBHRYN010000005">
    <property type="protein sequence ID" value="MFC3700549.1"/>
    <property type="molecule type" value="Genomic_DNA"/>
</dbReference>
<sequence>MKRVNGGFTLVEVMVALVVFAVMASAISIANTQSIAAARQIEEQQNARWLTQNALTELRLSEVLPKPGLSKDKVTLNNNEWTVEIETFNVEVEIIGPFLRRVEVRAYLENDESAVDRLHAVIGHVQVTQ</sequence>
<evidence type="ECO:0000313" key="11">
    <source>
        <dbReference type="EMBL" id="MFC3700549.1"/>
    </source>
</evidence>
<keyword evidence="6 9" id="KW-0812">Transmembrane</keyword>
<organism evidence="11 12">
    <name type="scientific">Reinekea marina</name>
    <dbReference type="NCBI Taxonomy" id="1310421"/>
    <lineage>
        <taxon>Bacteria</taxon>
        <taxon>Pseudomonadati</taxon>
        <taxon>Pseudomonadota</taxon>
        <taxon>Gammaproteobacteria</taxon>
        <taxon>Oceanospirillales</taxon>
        <taxon>Saccharospirillaceae</taxon>
        <taxon>Reinekea</taxon>
    </lineage>
</organism>
<gene>
    <name evidence="11" type="ORF">ACFOND_02775</name>
</gene>